<dbReference type="Proteomes" id="UP001162164">
    <property type="component" value="Unassembled WGS sequence"/>
</dbReference>
<sequence>MITWKTYDEARADDLPWAKQNSEPLGMLAAAHVLAMDSKNLLDVVDTIRIRYPQINKTIFKSNDSLPESDQNPPEKHDFSKPTDNLAYPHSLSPTPSPSLDPDLHFLLRQTFHYIFIFIL</sequence>
<dbReference type="InterPro" id="IPR036137">
    <property type="entry name" value="Focal_adhe_kin_target_dom_sf"/>
</dbReference>
<dbReference type="Pfam" id="PF03623">
    <property type="entry name" value="Focal_AT"/>
    <property type="match status" value="1"/>
</dbReference>
<evidence type="ECO:0000313" key="3">
    <source>
        <dbReference type="EMBL" id="KAJ8969332.1"/>
    </source>
</evidence>
<organism evidence="3 4">
    <name type="scientific">Molorchus minor</name>
    <dbReference type="NCBI Taxonomy" id="1323400"/>
    <lineage>
        <taxon>Eukaryota</taxon>
        <taxon>Metazoa</taxon>
        <taxon>Ecdysozoa</taxon>
        <taxon>Arthropoda</taxon>
        <taxon>Hexapoda</taxon>
        <taxon>Insecta</taxon>
        <taxon>Pterygota</taxon>
        <taxon>Neoptera</taxon>
        <taxon>Endopterygota</taxon>
        <taxon>Coleoptera</taxon>
        <taxon>Polyphaga</taxon>
        <taxon>Cucujiformia</taxon>
        <taxon>Chrysomeloidea</taxon>
        <taxon>Cerambycidae</taxon>
        <taxon>Lamiinae</taxon>
        <taxon>Monochamini</taxon>
        <taxon>Molorchus</taxon>
    </lineage>
</organism>
<reference evidence="3" key="1">
    <citation type="journal article" date="2023" name="Insect Mol. Biol.">
        <title>Genome sequencing provides insights into the evolution of gene families encoding plant cell wall-degrading enzymes in longhorned beetles.</title>
        <authorList>
            <person name="Shin N.R."/>
            <person name="Okamura Y."/>
            <person name="Kirsch R."/>
            <person name="Pauchet Y."/>
        </authorList>
    </citation>
    <scope>NUCLEOTIDE SEQUENCE</scope>
    <source>
        <strain evidence="3">MMC_N1</strain>
    </source>
</reference>
<dbReference type="Gene3D" id="1.20.120.330">
    <property type="entry name" value="Nucleotidyltransferases domain 2"/>
    <property type="match status" value="1"/>
</dbReference>
<dbReference type="InterPro" id="IPR005189">
    <property type="entry name" value="Focal_adhesion_kin_target_dom"/>
</dbReference>
<dbReference type="EMBL" id="JAPWTJ010001823">
    <property type="protein sequence ID" value="KAJ8969332.1"/>
    <property type="molecule type" value="Genomic_DNA"/>
</dbReference>
<protein>
    <recommendedName>
        <fullName evidence="2">Focal AT domain-containing protein</fullName>
    </recommendedName>
</protein>
<feature type="compositionally biased region" description="Polar residues" evidence="1">
    <location>
        <begin position="61"/>
        <end position="72"/>
    </location>
</feature>
<evidence type="ECO:0000259" key="2">
    <source>
        <dbReference type="Pfam" id="PF03623"/>
    </source>
</evidence>
<gene>
    <name evidence="3" type="ORF">NQ317_010104</name>
</gene>
<comment type="caution">
    <text evidence="3">The sequence shown here is derived from an EMBL/GenBank/DDBJ whole genome shotgun (WGS) entry which is preliminary data.</text>
</comment>
<keyword evidence="4" id="KW-1185">Reference proteome</keyword>
<feature type="region of interest" description="Disordered" evidence="1">
    <location>
        <begin position="61"/>
        <end position="96"/>
    </location>
</feature>
<evidence type="ECO:0000256" key="1">
    <source>
        <dbReference type="SAM" id="MobiDB-lite"/>
    </source>
</evidence>
<dbReference type="SUPFAM" id="SSF68993">
    <property type="entry name" value="FAT domain of focal adhesion kinase"/>
    <property type="match status" value="1"/>
</dbReference>
<feature type="domain" description="Focal AT" evidence="2">
    <location>
        <begin position="26"/>
        <end position="52"/>
    </location>
</feature>
<evidence type="ECO:0000313" key="4">
    <source>
        <dbReference type="Proteomes" id="UP001162164"/>
    </source>
</evidence>
<name>A0ABQ9IYM8_9CUCU</name>
<proteinExistence type="predicted"/>
<accession>A0ABQ9IYM8</accession>